<dbReference type="UniPathway" id="UPA00075">
    <property type="reaction ID" value="UER00335"/>
</dbReference>
<accession>A0A7K3UA05</accession>
<comment type="caution">
    <text evidence="7">Lacks conserved residue(s) required for the propagation of feature annotation.</text>
</comment>
<dbReference type="InterPro" id="IPR042109">
    <property type="entry name" value="Adenylosuccinate_synth_dom1"/>
</dbReference>
<keyword evidence="4 7" id="KW-0658">Purine biosynthesis</keyword>
<evidence type="ECO:0000256" key="4">
    <source>
        <dbReference type="ARBA" id="ARBA00022755"/>
    </source>
</evidence>
<dbReference type="Proteomes" id="UP000471753">
    <property type="component" value="Unassembled WGS sequence"/>
</dbReference>
<comment type="subunit">
    <text evidence="7">Homodimer.</text>
</comment>
<evidence type="ECO:0000256" key="7">
    <source>
        <dbReference type="HAMAP-Rule" id="MF_00011"/>
    </source>
</evidence>
<dbReference type="Gene3D" id="3.40.440.10">
    <property type="entry name" value="Adenylosuccinate Synthetase, subunit A, domain 1"/>
    <property type="match status" value="1"/>
</dbReference>
<organism evidence="8 9">
    <name type="scientific">Rhizobium phaseoli</name>
    <dbReference type="NCBI Taxonomy" id="396"/>
    <lineage>
        <taxon>Bacteria</taxon>
        <taxon>Pseudomonadati</taxon>
        <taxon>Pseudomonadota</taxon>
        <taxon>Alphaproteobacteria</taxon>
        <taxon>Hyphomicrobiales</taxon>
        <taxon>Rhizobiaceae</taxon>
        <taxon>Rhizobium/Agrobacterium group</taxon>
        <taxon>Rhizobium</taxon>
    </lineage>
</organism>
<dbReference type="PANTHER" id="PTHR11846:SF0">
    <property type="entry name" value="ADENYLOSUCCINATE SYNTHETASE"/>
    <property type="match status" value="1"/>
</dbReference>
<dbReference type="InterPro" id="IPR001114">
    <property type="entry name" value="Adenylosuccinate_synthetase"/>
</dbReference>
<dbReference type="InterPro" id="IPR027417">
    <property type="entry name" value="P-loop_NTPase"/>
</dbReference>
<comment type="catalytic activity">
    <reaction evidence="7">
        <text>IMP + L-aspartate + GTP = N(6)-(1,2-dicarboxyethyl)-AMP + GDP + phosphate + 2 H(+)</text>
        <dbReference type="Rhea" id="RHEA:15753"/>
        <dbReference type="ChEBI" id="CHEBI:15378"/>
        <dbReference type="ChEBI" id="CHEBI:29991"/>
        <dbReference type="ChEBI" id="CHEBI:37565"/>
        <dbReference type="ChEBI" id="CHEBI:43474"/>
        <dbReference type="ChEBI" id="CHEBI:57567"/>
        <dbReference type="ChEBI" id="CHEBI:58053"/>
        <dbReference type="ChEBI" id="CHEBI:58189"/>
        <dbReference type="EC" id="6.3.4.4"/>
    </reaction>
</comment>
<dbReference type="SUPFAM" id="SSF52540">
    <property type="entry name" value="P-loop containing nucleoside triphosphate hydrolases"/>
    <property type="match status" value="1"/>
</dbReference>
<comment type="pathway">
    <text evidence="7">Purine metabolism; AMP biosynthesis via de novo pathway; AMP from IMP: step 1/2.</text>
</comment>
<dbReference type="InterPro" id="IPR042110">
    <property type="entry name" value="Adenylosuccinate_synth_dom2"/>
</dbReference>
<evidence type="ECO:0000313" key="8">
    <source>
        <dbReference type="EMBL" id="NEJ70125.1"/>
    </source>
</evidence>
<keyword evidence="7" id="KW-0963">Cytoplasm</keyword>
<keyword evidence="2 7" id="KW-0479">Metal-binding</keyword>
<feature type="binding site" evidence="7">
    <location>
        <begin position="44"/>
        <end position="46"/>
    </location>
    <ligand>
        <name>GTP</name>
        <dbReference type="ChEBI" id="CHEBI:37565"/>
    </ligand>
</feature>
<comment type="cofactor">
    <cofactor evidence="7">
        <name>Mg(2+)</name>
        <dbReference type="ChEBI" id="CHEBI:18420"/>
    </cofactor>
    <text evidence="7">Binds 1 Mg(2+) ion per subunit.</text>
</comment>
<gene>
    <name evidence="7" type="primary">purA</name>
    <name evidence="8" type="ORF">GR197_06170</name>
</gene>
<feature type="binding site" evidence="7">
    <location>
        <begin position="14"/>
        <end position="20"/>
    </location>
    <ligand>
        <name>GTP</name>
        <dbReference type="ChEBI" id="CHEBI:37565"/>
    </ligand>
</feature>
<dbReference type="SMART" id="SM00788">
    <property type="entry name" value="Adenylsucc_synt"/>
    <property type="match status" value="1"/>
</dbReference>
<feature type="binding site" evidence="7">
    <location>
        <position position="44"/>
    </location>
    <ligand>
        <name>Mg(2+)</name>
        <dbReference type="ChEBI" id="CHEBI:18420"/>
    </ligand>
</feature>
<dbReference type="EC" id="6.3.4.4" evidence="7"/>
<feature type="active site" description="Proton donor" evidence="7">
    <location>
        <position position="45"/>
    </location>
</feature>
<dbReference type="GO" id="GO:0005525">
    <property type="term" value="F:GTP binding"/>
    <property type="evidence" value="ECO:0007669"/>
    <property type="project" value="UniProtKB-UniRule"/>
</dbReference>
<comment type="similarity">
    <text evidence="7">Belongs to the adenylosuccinate synthetase family.</text>
</comment>
<evidence type="ECO:0000256" key="3">
    <source>
        <dbReference type="ARBA" id="ARBA00022741"/>
    </source>
</evidence>
<evidence type="ECO:0000256" key="5">
    <source>
        <dbReference type="ARBA" id="ARBA00022842"/>
    </source>
</evidence>
<dbReference type="GO" id="GO:0000287">
    <property type="term" value="F:magnesium ion binding"/>
    <property type="evidence" value="ECO:0007669"/>
    <property type="project" value="UniProtKB-UniRule"/>
</dbReference>
<keyword evidence="1 7" id="KW-0436">Ligase</keyword>
<evidence type="ECO:0000313" key="9">
    <source>
        <dbReference type="Proteomes" id="UP000471753"/>
    </source>
</evidence>
<sequence length="408" mass="43016">MSSQAQAVIGALYGDEGKGLMVDRLAAATPGAVVVRSNGGAQAGHTVLGDAGARHVFHHVGAGSFAGAVTHFSRFFVAHPMLLLDELAALGQLGVKPEISSDPRAPVTTPFDVIINQALELARGAARHGSCGLGFGETIERNLHPEFALSTKNLFRPDLHARLVSIRDAWVPLRLAALGITALPAELATALADDTTIARFEADCAAYLDRVTLWPDRRLCERRSVIFEAAQGLGLDQDSGVFPHVTRSKTGLANMLAVAAEAGITELDATYATRCYTTRHGAGPLKGEVAALPGINVVDPTNAPNEWQGCLRLAPLDLGPLREAITRDLTSDRNGITVRAGLAVTCLDQTEDGFTVTDCGGVMPLDPAKAAADIAELVGLPLWAESWGPRRGDVRLYMDAAAAEIAEQ</sequence>
<reference evidence="8 9" key="1">
    <citation type="submission" date="2019-12" db="EMBL/GenBank/DDBJ databases">
        <title>Rhizobium genotypes associated with high levels of biological nitrogen fixation by grain legumes in a temperate-maritime cropping system.</title>
        <authorList>
            <person name="Maluk M."/>
            <person name="Francesc Ferrando Molina F."/>
            <person name="Lopez Del Egido L."/>
            <person name="Lafos M."/>
            <person name="Langarica-Fuentes A."/>
            <person name="Gebre Yohannes G."/>
            <person name="Young M.W."/>
            <person name="Martin P."/>
            <person name="Gantlett R."/>
            <person name="Kenicer G."/>
            <person name="Hawes C."/>
            <person name="Begg G.S."/>
            <person name="Quilliam R.S."/>
            <person name="Squire G.R."/>
            <person name="Poole P.S."/>
            <person name="Young P.W."/>
            <person name="Iannetta P.M."/>
            <person name="James E.K."/>
        </authorList>
    </citation>
    <scope>NUCLEOTIDE SEQUENCE [LARGE SCALE GENOMIC DNA]</scope>
    <source>
        <strain evidence="8 9">JHI366</strain>
    </source>
</reference>
<dbReference type="RefSeq" id="WP_164007610.1">
    <property type="nucleotide sequence ID" value="NZ_WUFT01000003.1"/>
</dbReference>
<dbReference type="Pfam" id="PF00709">
    <property type="entry name" value="Adenylsucc_synt"/>
    <property type="match status" value="1"/>
</dbReference>
<feature type="binding site" evidence="7">
    <location>
        <position position="15"/>
    </location>
    <ligand>
        <name>Mg(2+)</name>
        <dbReference type="ChEBI" id="CHEBI:18420"/>
    </ligand>
</feature>
<name>A0A7K3UA05_9HYPH</name>
<feature type="active site" description="Proton acceptor" evidence="7">
    <location>
        <position position="15"/>
    </location>
</feature>
<dbReference type="Gene3D" id="1.10.300.10">
    <property type="entry name" value="Adenylosuccinate Synthetase, subunit A, domain 2"/>
    <property type="match status" value="1"/>
</dbReference>
<feature type="binding site" description="in other chain" evidence="7">
    <location>
        <position position="231"/>
    </location>
    <ligand>
        <name>IMP</name>
        <dbReference type="ChEBI" id="CHEBI:58053"/>
        <note>ligand shared between dimeric partners</note>
    </ligand>
</feature>
<evidence type="ECO:0000256" key="1">
    <source>
        <dbReference type="ARBA" id="ARBA00022598"/>
    </source>
</evidence>
<comment type="subcellular location">
    <subcellularLocation>
        <location evidence="7">Cytoplasm</location>
    </subcellularLocation>
</comment>
<comment type="function">
    <text evidence="7">Plays an important role in the de novo pathway of purine nucleotide biosynthesis. Catalyzes the first committed step in the biosynthesis of AMP from IMP.</text>
</comment>
<feature type="binding site" description="in other chain" evidence="7">
    <location>
        <position position="246"/>
    </location>
    <ligand>
        <name>IMP</name>
        <dbReference type="ChEBI" id="CHEBI:58053"/>
        <note>ligand shared between dimeric partners</note>
    </ligand>
</feature>
<dbReference type="GO" id="GO:0004019">
    <property type="term" value="F:adenylosuccinate synthase activity"/>
    <property type="evidence" value="ECO:0007669"/>
    <property type="project" value="UniProtKB-UniRule"/>
</dbReference>
<evidence type="ECO:0000256" key="6">
    <source>
        <dbReference type="ARBA" id="ARBA00023134"/>
    </source>
</evidence>
<dbReference type="GO" id="GO:0046040">
    <property type="term" value="P:IMP metabolic process"/>
    <property type="evidence" value="ECO:0007669"/>
    <property type="project" value="TreeGrafter"/>
</dbReference>
<dbReference type="AlphaFoldDB" id="A0A7K3UA05"/>
<keyword evidence="5 7" id="KW-0460">Magnesium</keyword>
<dbReference type="PANTHER" id="PTHR11846">
    <property type="entry name" value="ADENYLOSUCCINATE SYNTHETASE"/>
    <property type="match status" value="1"/>
</dbReference>
<keyword evidence="6 7" id="KW-0342">GTP-binding</keyword>
<proteinExistence type="inferred from homology"/>
<dbReference type="EMBL" id="WUFT01000003">
    <property type="protein sequence ID" value="NEJ70125.1"/>
    <property type="molecule type" value="Genomic_DNA"/>
</dbReference>
<evidence type="ECO:0000256" key="2">
    <source>
        <dbReference type="ARBA" id="ARBA00022723"/>
    </source>
</evidence>
<dbReference type="GO" id="GO:0044208">
    <property type="term" value="P:'de novo' AMP biosynthetic process"/>
    <property type="evidence" value="ECO:0007669"/>
    <property type="project" value="UniProtKB-UniRule"/>
</dbReference>
<feature type="binding site" description="in other chain" evidence="7">
    <location>
        <begin position="15"/>
        <end position="18"/>
    </location>
    <ligand>
        <name>IMP</name>
        <dbReference type="ChEBI" id="CHEBI:58053"/>
        <note>ligand shared between dimeric partners</note>
    </ligand>
</feature>
<comment type="caution">
    <text evidence="8">The sequence shown here is derived from an EMBL/GenBank/DDBJ whole genome shotgun (WGS) entry which is preliminary data.</text>
</comment>
<feature type="binding site" evidence="7">
    <location>
        <begin position="346"/>
        <end position="348"/>
    </location>
    <ligand>
        <name>GTP</name>
        <dbReference type="ChEBI" id="CHEBI:37565"/>
    </ligand>
</feature>
<dbReference type="HAMAP" id="MF_00011">
    <property type="entry name" value="Adenylosucc_synth"/>
    <property type="match status" value="1"/>
</dbReference>
<protein>
    <recommendedName>
        <fullName evidence="7">Adenylosuccinate synthetase</fullName>
        <shortName evidence="7">AMPSase</shortName>
        <shortName evidence="7">AdSS</shortName>
        <ecNumber evidence="7">6.3.4.4</ecNumber>
    </recommendedName>
    <alternativeName>
        <fullName evidence="7">IMP--aspartate ligase</fullName>
    </alternativeName>
</protein>
<dbReference type="GO" id="GO:0005737">
    <property type="term" value="C:cytoplasm"/>
    <property type="evidence" value="ECO:0007669"/>
    <property type="project" value="UniProtKB-SubCell"/>
</dbReference>
<keyword evidence="3 7" id="KW-0547">Nucleotide-binding</keyword>